<keyword evidence="1" id="KW-1003">Cell membrane</keyword>
<comment type="subcellular location">
    <subcellularLocation>
        <location evidence="1">Cell membrane</location>
        <topology evidence="1">Multi-pass membrane protein</topology>
    </subcellularLocation>
</comment>
<dbReference type="InterPro" id="IPR002994">
    <property type="entry name" value="Surf1/Shy1"/>
</dbReference>
<comment type="caution">
    <text evidence="2">The sequence shown here is derived from an EMBL/GenBank/DDBJ whole genome shotgun (WGS) entry which is preliminary data.</text>
</comment>
<evidence type="ECO:0000313" key="2">
    <source>
        <dbReference type="EMBL" id="GGA10457.1"/>
    </source>
</evidence>
<evidence type="ECO:0000313" key="3">
    <source>
        <dbReference type="Proteomes" id="UP000616114"/>
    </source>
</evidence>
<reference evidence="2" key="2">
    <citation type="submission" date="2020-09" db="EMBL/GenBank/DDBJ databases">
        <authorList>
            <person name="Sun Q."/>
            <person name="Zhou Y."/>
        </authorList>
    </citation>
    <scope>NUCLEOTIDE SEQUENCE</scope>
    <source>
        <strain evidence="2">CGMCC 1.12785</strain>
    </source>
</reference>
<dbReference type="EMBL" id="BMFY01000004">
    <property type="protein sequence ID" value="GGA10457.1"/>
    <property type="molecule type" value="Genomic_DNA"/>
</dbReference>
<keyword evidence="1" id="KW-0472">Membrane</keyword>
<dbReference type="GO" id="GO:0005886">
    <property type="term" value="C:plasma membrane"/>
    <property type="evidence" value="ECO:0007669"/>
    <property type="project" value="UniProtKB-SubCell"/>
</dbReference>
<gene>
    <name evidence="2" type="ORF">GCM10011333_11530</name>
</gene>
<dbReference type="AlphaFoldDB" id="A0A8J2XJZ9"/>
<keyword evidence="3" id="KW-1185">Reference proteome</keyword>
<dbReference type="Proteomes" id="UP000616114">
    <property type="component" value="Unassembled WGS sequence"/>
</dbReference>
<accession>A0A8J2XJZ9</accession>
<reference evidence="2" key="1">
    <citation type="journal article" date="2014" name="Int. J. Syst. Evol. Microbiol.">
        <title>Complete genome sequence of Corynebacterium casei LMG S-19264T (=DSM 44701T), isolated from a smear-ripened cheese.</title>
        <authorList>
            <consortium name="US DOE Joint Genome Institute (JGI-PGF)"/>
            <person name="Walter F."/>
            <person name="Albersmeier A."/>
            <person name="Kalinowski J."/>
            <person name="Ruckert C."/>
        </authorList>
    </citation>
    <scope>NUCLEOTIDE SEQUENCE</scope>
    <source>
        <strain evidence="2">CGMCC 1.12785</strain>
    </source>
</reference>
<proteinExistence type="inferred from homology"/>
<dbReference type="RefSeq" id="WP_188549982.1">
    <property type="nucleotide sequence ID" value="NZ_BMFY01000004.1"/>
</dbReference>
<dbReference type="CDD" id="cd06662">
    <property type="entry name" value="SURF1"/>
    <property type="match status" value="1"/>
</dbReference>
<sequence length="301" mass="32289">MLRLALTPRWLAGLVLALGLATVFVSLSAWQIDRAQHRNEAVRGTDLDTVVEFTEALEPQEPMPGLLADQRVSLSGRYLPGMQVAVPGRLLDGEEGYWVVTMFEPEGATLPAHEDYAGGFTVEDQATIAVPVVRGWTGDRQTALDSRAADGQVTITGRLGPAEPPEGSRGLGEGELATVSTARLAGEFGVYSYGAIVFPEEEQGAGASYAAGELRAFPPPQTAEGESFNWQSAVYAVEWLIFAAFALHIWWRLLRDDYERRREYAAAGPGGAGDPAGASGQGTAKIEYTVVKEAGEKRIHG</sequence>
<organism evidence="2 3">
    <name type="scientific">Sediminivirga luteola</name>
    <dbReference type="NCBI Taxonomy" id="1774748"/>
    <lineage>
        <taxon>Bacteria</taxon>
        <taxon>Bacillati</taxon>
        <taxon>Actinomycetota</taxon>
        <taxon>Actinomycetes</taxon>
        <taxon>Micrococcales</taxon>
        <taxon>Brevibacteriaceae</taxon>
        <taxon>Sediminivirga</taxon>
    </lineage>
</organism>
<evidence type="ECO:0000256" key="1">
    <source>
        <dbReference type="RuleBase" id="RU363076"/>
    </source>
</evidence>
<dbReference type="Pfam" id="PF02104">
    <property type="entry name" value="SURF1"/>
    <property type="match status" value="1"/>
</dbReference>
<dbReference type="PROSITE" id="PS50895">
    <property type="entry name" value="SURF1"/>
    <property type="match status" value="1"/>
</dbReference>
<comment type="similarity">
    <text evidence="1">Belongs to the SURF1 family.</text>
</comment>
<protein>
    <recommendedName>
        <fullName evidence="1">SURF1-like protein</fullName>
    </recommendedName>
</protein>
<name>A0A8J2XJZ9_9MICO</name>